<dbReference type="EMBL" id="WJXW01000016">
    <property type="protein sequence ID" value="KAF9729669.1"/>
    <property type="molecule type" value="Genomic_DNA"/>
</dbReference>
<organism evidence="2 3">
    <name type="scientific">Paraphaeosphaeria minitans</name>
    <dbReference type="NCBI Taxonomy" id="565426"/>
    <lineage>
        <taxon>Eukaryota</taxon>
        <taxon>Fungi</taxon>
        <taxon>Dikarya</taxon>
        <taxon>Ascomycota</taxon>
        <taxon>Pezizomycotina</taxon>
        <taxon>Dothideomycetes</taxon>
        <taxon>Pleosporomycetidae</taxon>
        <taxon>Pleosporales</taxon>
        <taxon>Massarineae</taxon>
        <taxon>Didymosphaeriaceae</taxon>
        <taxon>Paraphaeosphaeria</taxon>
    </lineage>
</organism>
<feature type="signal peptide" evidence="1">
    <location>
        <begin position="1"/>
        <end position="19"/>
    </location>
</feature>
<dbReference type="SUPFAM" id="SSF50939">
    <property type="entry name" value="Sialidases"/>
    <property type="match status" value="1"/>
</dbReference>
<keyword evidence="3" id="KW-1185">Reference proteome</keyword>
<feature type="chain" id="PRO_5040340122" evidence="1">
    <location>
        <begin position="20"/>
        <end position="378"/>
    </location>
</feature>
<dbReference type="Gene3D" id="2.120.10.10">
    <property type="match status" value="1"/>
</dbReference>
<gene>
    <name evidence="2" type="ORF">PMIN01_12533</name>
</gene>
<reference evidence="2" key="1">
    <citation type="journal article" date="2020" name="Mol. Plant Microbe Interact.">
        <title>Genome Sequence of the Biocontrol Agent Coniothyrium minitans strain Conio (IMI 134523).</title>
        <authorList>
            <person name="Patel D."/>
            <person name="Shittu T.A."/>
            <person name="Baroncelli R."/>
            <person name="Muthumeenakshi S."/>
            <person name="Osborne T.H."/>
            <person name="Janganan T.K."/>
            <person name="Sreenivasaprasad S."/>
        </authorList>
    </citation>
    <scope>NUCLEOTIDE SEQUENCE</scope>
    <source>
        <strain evidence="2">Conio</strain>
    </source>
</reference>
<comment type="caution">
    <text evidence="2">The sequence shown here is derived from an EMBL/GenBank/DDBJ whole genome shotgun (WGS) entry which is preliminary data.</text>
</comment>
<dbReference type="PANTHER" id="PTHR38792">
    <property type="entry name" value="BNR/ASP-BOX REPEAT DOMAIN PROTEIN (AFU_ORTHOLOGUE AFUA_7G06430)-RELATED"/>
    <property type="match status" value="1"/>
</dbReference>
<accession>A0A9P6KKP3</accession>
<name>A0A9P6KKP3_9PLEO</name>
<proteinExistence type="predicted"/>
<keyword evidence="1" id="KW-0732">Signal</keyword>
<evidence type="ECO:0000256" key="1">
    <source>
        <dbReference type="SAM" id="SignalP"/>
    </source>
</evidence>
<dbReference type="AlphaFoldDB" id="A0A9P6KKP3"/>
<protein>
    <submittedName>
        <fullName evidence="2">BNR/Asp-box repeat protein</fullName>
    </submittedName>
</protein>
<evidence type="ECO:0000313" key="2">
    <source>
        <dbReference type="EMBL" id="KAF9729669.1"/>
    </source>
</evidence>
<evidence type="ECO:0000313" key="3">
    <source>
        <dbReference type="Proteomes" id="UP000756921"/>
    </source>
</evidence>
<sequence>MRSHQLILAGLAVLSPVLTQDPTDQPDPPAPTPTGIDVFANVTLYEPDGSVQVTTPRTESLPNNTVLAAWNDPSSKGSIAIYRSTNNGYSWYPLGTATSDSGKRLLQPHLLYINGTYGDDTGITLLAVNAVDDRTTTIELYTSGDQGESWDLASKIASGGPLNNATAAVASPYLVHNGDSITVFYTGARDKTHAQKIVQQTTTENYDSWDDPVDVVTPQFPSDQPAAPSIAKIANNKYIIAFQYGLRDANASTYTYPIYYKITSNPQKAASDHTREVRVDTSLVLSGVPSVTWAPLGGANGTIVLSDSKSNSVFVNQYLGEGEWWELNTTAGRAFGREVTVPPNDQTKLRFAGGAEWAGSSASQILITVMDLQKALGA</sequence>
<dbReference type="PANTHER" id="PTHR38792:SF3">
    <property type="entry name" value="BNR_ASP-BOX REPEAT DOMAIN PROTEIN (AFU_ORTHOLOGUE AFUA_7G06430)-RELATED"/>
    <property type="match status" value="1"/>
</dbReference>
<dbReference type="InterPro" id="IPR036278">
    <property type="entry name" value="Sialidase_sf"/>
</dbReference>
<dbReference type="OrthoDB" id="2130735at2759"/>
<dbReference type="Proteomes" id="UP000756921">
    <property type="component" value="Unassembled WGS sequence"/>
</dbReference>